<dbReference type="PATRIC" id="fig|1171373.8.peg.641"/>
<dbReference type="HOGENOM" id="CLU_839023_0_0_11"/>
<dbReference type="PANTHER" id="PTHR43625">
    <property type="entry name" value="AFLATOXIN B1 ALDEHYDE REDUCTASE"/>
    <property type="match status" value="1"/>
</dbReference>
<dbReference type="eggNOG" id="COG0667">
    <property type="taxonomic scope" value="Bacteria"/>
</dbReference>
<dbReference type="STRING" id="1171373.PACID_06340"/>
<dbReference type="AlphaFoldDB" id="K7RKM6"/>
<evidence type="ECO:0000256" key="2">
    <source>
        <dbReference type="SAM" id="MobiDB-lite"/>
    </source>
</evidence>
<evidence type="ECO:0000256" key="1">
    <source>
        <dbReference type="ARBA" id="ARBA00023002"/>
    </source>
</evidence>
<feature type="region of interest" description="Disordered" evidence="2">
    <location>
        <begin position="219"/>
        <end position="312"/>
    </location>
</feature>
<protein>
    <submittedName>
        <fullName evidence="4">Oxidoreductase, aldo/keto reductase family protein</fullName>
    </submittedName>
</protein>
<feature type="domain" description="NADP-dependent oxidoreductase" evidence="3">
    <location>
        <begin position="14"/>
        <end position="215"/>
    </location>
</feature>
<dbReference type="Gene3D" id="3.20.20.100">
    <property type="entry name" value="NADP-dependent oxidoreductase domain"/>
    <property type="match status" value="1"/>
</dbReference>
<organism evidence="4 5">
    <name type="scientific">Acidipropionibacterium acidipropionici (strain ATCC 4875 / DSM 20272 / JCM 6432 / NBRC 12425 / NCIMB 8070 / 4)</name>
    <name type="common">Propionibacterium acidipropionici</name>
    <dbReference type="NCBI Taxonomy" id="1171373"/>
    <lineage>
        <taxon>Bacteria</taxon>
        <taxon>Bacillati</taxon>
        <taxon>Actinomycetota</taxon>
        <taxon>Actinomycetes</taxon>
        <taxon>Propionibacteriales</taxon>
        <taxon>Propionibacteriaceae</taxon>
        <taxon>Acidipropionibacterium</taxon>
    </lineage>
</organism>
<evidence type="ECO:0000313" key="5">
    <source>
        <dbReference type="Proteomes" id="UP000000214"/>
    </source>
</evidence>
<gene>
    <name evidence="4" type="ordered locus">PACID_06340</name>
</gene>
<dbReference type="EMBL" id="CP003493">
    <property type="protein sequence ID" value="AFV88474.1"/>
    <property type="molecule type" value="Genomic_DNA"/>
</dbReference>
<proteinExistence type="predicted"/>
<dbReference type="Proteomes" id="UP000000214">
    <property type="component" value="Chromosome"/>
</dbReference>
<reference evidence="4 5" key="1">
    <citation type="journal article" date="2012" name="BMC Genomics">
        <title>The genome sequence of Propionibacterium acidipropionici provides insights into its biotechnological and industrial potential.</title>
        <authorList>
            <person name="Parizzi L.P."/>
            <person name="Grassi M.C."/>
            <person name="Llerena L.A."/>
            <person name="Carazzolle M.F."/>
            <person name="Queiroz V.L."/>
            <person name="Lunardi I."/>
            <person name="Zeidler A.F."/>
            <person name="Teixeira P.J."/>
            <person name="Mieczkowski P."/>
            <person name="Rincones J."/>
            <person name="Pereira G.A."/>
        </authorList>
    </citation>
    <scope>NUCLEOTIDE SEQUENCE [LARGE SCALE GENOMIC DNA]</scope>
    <source>
        <strain evidence="5">ATCC 4875 / DSM 20272 / JCM 6432 / NBRC 12425 / NCIMB 8070</strain>
    </source>
</reference>
<dbReference type="Pfam" id="PF00248">
    <property type="entry name" value="Aldo_ket_red"/>
    <property type="match status" value="1"/>
</dbReference>
<dbReference type="InterPro" id="IPR050791">
    <property type="entry name" value="Aldo-Keto_reductase"/>
</dbReference>
<evidence type="ECO:0000259" key="3">
    <source>
        <dbReference type="Pfam" id="PF00248"/>
    </source>
</evidence>
<dbReference type="InterPro" id="IPR036812">
    <property type="entry name" value="NAD(P)_OxRdtase_dom_sf"/>
</dbReference>
<accession>K7RKM6</accession>
<dbReference type="KEGG" id="pbo:PACID_06340"/>
<feature type="compositionally biased region" description="Low complexity" evidence="2">
    <location>
        <begin position="285"/>
        <end position="299"/>
    </location>
</feature>
<evidence type="ECO:0000313" key="4">
    <source>
        <dbReference type="EMBL" id="AFV88474.1"/>
    </source>
</evidence>
<feature type="compositionally biased region" description="Basic and acidic residues" evidence="2">
    <location>
        <begin position="219"/>
        <end position="234"/>
    </location>
</feature>
<dbReference type="GO" id="GO:0005737">
    <property type="term" value="C:cytoplasm"/>
    <property type="evidence" value="ECO:0007669"/>
    <property type="project" value="TreeGrafter"/>
</dbReference>
<dbReference type="CDD" id="cd19088">
    <property type="entry name" value="AKR_AKR13B1"/>
    <property type="match status" value="1"/>
</dbReference>
<dbReference type="PANTHER" id="PTHR43625:SF40">
    <property type="entry name" value="ALDO-KETO REDUCTASE YAKC [NADP(+)]"/>
    <property type="match status" value="1"/>
</dbReference>
<dbReference type="SUPFAM" id="SSF51430">
    <property type="entry name" value="NAD(P)-linked oxidoreductase"/>
    <property type="match status" value="1"/>
</dbReference>
<name>K7RKM6_ACIA4</name>
<dbReference type="InterPro" id="IPR023210">
    <property type="entry name" value="NADP_OxRdtase_dom"/>
</dbReference>
<dbReference type="GO" id="GO:0016491">
    <property type="term" value="F:oxidoreductase activity"/>
    <property type="evidence" value="ECO:0007669"/>
    <property type="project" value="UniProtKB-KW"/>
</dbReference>
<sequence length="331" mass="36351">MKYRNLGPYKASAISYGNMPLSIEGRPDRATAIDVIHAALDAGVTHIDTAWAYYPSGEEPQYGEGLAAEALRTWDGDRSAISIATKVGHYRNFTDGKPTWAVDDEPEHLKERAHESARALGVETIDLLYSHRPSPDVPYEKVIGALADLLDEGLTRTVGISNVNPDQIRLAHRILGDRLVAVQNQFSPGFRSSEPEIDVTGELGLAFVAWSPLGGYRKPLDEPKFAPLPEDRRRPWNLPRADDPGLGAGPGPACDPDPRLPPHRDDPGLPQGGRPGTHRRRARLSRLSPSPEPPSTRTSRSPDREVFHVSSSPRCRRPHVFCSILKPSSLT</sequence>
<keyword evidence="1" id="KW-0560">Oxidoreductase</keyword>
<feature type="compositionally biased region" description="Basic and acidic residues" evidence="2">
    <location>
        <begin position="256"/>
        <end position="267"/>
    </location>
</feature>